<protein>
    <submittedName>
        <fullName evidence="2">CAP-Gly domain-containing linker protein 1-like</fullName>
    </submittedName>
</protein>
<evidence type="ECO:0000313" key="3">
    <source>
        <dbReference type="Proteomes" id="UP001607302"/>
    </source>
</evidence>
<dbReference type="Proteomes" id="UP001607302">
    <property type="component" value="Unassembled WGS sequence"/>
</dbReference>
<keyword evidence="1" id="KW-0175">Coiled coil</keyword>
<accession>A0ABD2BM69</accession>
<sequence>MQPEENKRKGNFLHHTNSPEKIRKVGQTSSRFVDTLIGQWSKHTGMQISSMQTKDYKSGIDETDQTNNQDLKIQILQKKLQEAEDNIITLSTNLENELSIKDEISEKLTSTWESIDTITNYCNYMSESMKTFQEHINHLTTLYNNIIDMQKNTVERQEQQLYDMKTKDSDHQKYINQVEEDLVMQEKKIQELISVKYILEEEAKSYEEKLSFEKNYLISLHTEEKLKLIKEHEIIINEKDQLQLSIKQMEEKTKNTVDLITEKEIYITKLQEEMNSYINQITTLSSQNMELIKNIEKLEKEKEKEAQEKANEVKQLLEVISKNKAKENELTESIEQKMELCRYLENNLLDTKNKLEQAGNTMQHLKSNENTTIINLQKAIEALQKEKAEMYAEYQMQIQCIKQSEKKIQEKQEATLKEEFKTTTTEMKNTIEQLKQDITKLHEALVEAKAENNTLRNKNFEIKENNNKLKKGVINIAKNKDNNQTESELENKYTKYQKELALAEQKYRSIQVKLDKQMEMQVDMLKTPPFSHSQSQNNKKLQNIKDKEELFNELQKSSSQQTPTQMFSVIANQDTITETENSPGEKKFFKLRNTQVRRYGNQKNRIIRT</sequence>
<evidence type="ECO:0000313" key="2">
    <source>
        <dbReference type="EMBL" id="KAL2733705.1"/>
    </source>
</evidence>
<evidence type="ECO:0000256" key="1">
    <source>
        <dbReference type="SAM" id="Coils"/>
    </source>
</evidence>
<reference evidence="2 3" key="1">
    <citation type="journal article" date="2024" name="Ann. Entomol. Soc. Am.">
        <title>Genomic analyses of the southern and eastern yellowjacket wasps (Hymenoptera: Vespidae) reveal evolutionary signatures of social life.</title>
        <authorList>
            <person name="Catto M.A."/>
            <person name="Caine P.B."/>
            <person name="Orr S.E."/>
            <person name="Hunt B.G."/>
            <person name="Goodisman M.A.D."/>
        </authorList>
    </citation>
    <scope>NUCLEOTIDE SEQUENCE [LARGE SCALE GENOMIC DNA]</scope>
    <source>
        <strain evidence="2">233</strain>
        <tissue evidence="2">Head and thorax</tissue>
    </source>
</reference>
<proteinExistence type="predicted"/>
<keyword evidence="3" id="KW-1185">Reference proteome</keyword>
<feature type="coiled-coil region" evidence="1">
    <location>
        <begin position="417"/>
        <end position="513"/>
    </location>
</feature>
<comment type="caution">
    <text evidence="2">The sequence shown here is derived from an EMBL/GenBank/DDBJ whole genome shotgun (WGS) entry which is preliminary data.</text>
</comment>
<dbReference type="EMBL" id="JAUDFV010000074">
    <property type="protein sequence ID" value="KAL2733705.1"/>
    <property type="molecule type" value="Genomic_DNA"/>
</dbReference>
<feature type="coiled-coil region" evidence="1">
    <location>
        <begin position="66"/>
        <end position="93"/>
    </location>
</feature>
<gene>
    <name evidence="2" type="ORF">V1478_003403</name>
</gene>
<feature type="coiled-coil region" evidence="1">
    <location>
        <begin position="175"/>
        <end position="323"/>
    </location>
</feature>
<dbReference type="AlphaFoldDB" id="A0ABD2BM69"/>
<name>A0ABD2BM69_VESSQ</name>
<organism evidence="2 3">
    <name type="scientific">Vespula squamosa</name>
    <name type="common">Southern yellow jacket</name>
    <name type="synonym">Wasp</name>
    <dbReference type="NCBI Taxonomy" id="30214"/>
    <lineage>
        <taxon>Eukaryota</taxon>
        <taxon>Metazoa</taxon>
        <taxon>Ecdysozoa</taxon>
        <taxon>Arthropoda</taxon>
        <taxon>Hexapoda</taxon>
        <taxon>Insecta</taxon>
        <taxon>Pterygota</taxon>
        <taxon>Neoptera</taxon>
        <taxon>Endopterygota</taxon>
        <taxon>Hymenoptera</taxon>
        <taxon>Apocrita</taxon>
        <taxon>Aculeata</taxon>
        <taxon>Vespoidea</taxon>
        <taxon>Vespidae</taxon>
        <taxon>Vespinae</taxon>
        <taxon>Vespula</taxon>
    </lineage>
</organism>
<feature type="coiled-coil region" evidence="1">
    <location>
        <begin position="348"/>
        <end position="393"/>
    </location>
</feature>